<keyword evidence="1" id="KW-0472">Membrane</keyword>
<accession>A0A061GS43</accession>
<name>A0A061GS43_THECC</name>
<reference evidence="2 3" key="1">
    <citation type="journal article" date="2013" name="Genome Biol.">
        <title>The genome sequence of the most widely cultivated cacao type and its use to identify candidate genes regulating pod color.</title>
        <authorList>
            <person name="Motamayor J.C."/>
            <person name="Mockaitis K."/>
            <person name="Schmutz J."/>
            <person name="Haiminen N."/>
            <person name="Iii D.L."/>
            <person name="Cornejo O."/>
            <person name="Findley S.D."/>
            <person name="Zheng P."/>
            <person name="Utro F."/>
            <person name="Royaert S."/>
            <person name="Saski C."/>
            <person name="Jenkins J."/>
            <person name="Podicheti R."/>
            <person name="Zhao M."/>
            <person name="Scheffler B.E."/>
            <person name="Stack J.C."/>
            <person name="Feltus F.A."/>
            <person name="Mustiga G.M."/>
            <person name="Amores F."/>
            <person name="Phillips W."/>
            <person name="Marelli J.P."/>
            <person name="May G.D."/>
            <person name="Shapiro H."/>
            <person name="Ma J."/>
            <person name="Bustamante C.D."/>
            <person name="Schnell R.J."/>
            <person name="Main D."/>
            <person name="Gilbert D."/>
            <person name="Parida L."/>
            <person name="Kuhn D.N."/>
        </authorList>
    </citation>
    <scope>NUCLEOTIDE SEQUENCE [LARGE SCALE GENOMIC DNA]</scope>
    <source>
        <strain evidence="3">cv. Matina 1-6</strain>
    </source>
</reference>
<dbReference type="InParanoid" id="A0A061GS43"/>
<sequence length="64" mass="7051">MTCRLQPLTVRPPKVNVKVLQHVLSSCSYSVSVTTLILCWVAMLAYVGVSSRCKACSCVWKVCC</sequence>
<feature type="transmembrane region" description="Helical" evidence="1">
    <location>
        <begin position="29"/>
        <end position="49"/>
    </location>
</feature>
<dbReference type="HOGENOM" id="CLU_2872170_0_0_1"/>
<dbReference type="Gramene" id="EOY31997">
    <property type="protein sequence ID" value="EOY31997"/>
    <property type="gene ID" value="TCM_039393"/>
</dbReference>
<evidence type="ECO:0000313" key="3">
    <source>
        <dbReference type="Proteomes" id="UP000026915"/>
    </source>
</evidence>
<evidence type="ECO:0000256" key="1">
    <source>
        <dbReference type="SAM" id="Phobius"/>
    </source>
</evidence>
<dbReference type="EMBL" id="CM001887">
    <property type="protein sequence ID" value="EOY31997.1"/>
    <property type="molecule type" value="Genomic_DNA"/>
</dbReference>
<dbReference type="AlphaFoldDB" id="A0A061GS43"/>
<keyword evidence="1" id="KW-1133">Transmembrane helix</keyword>
<dbReference type="Proteomes" id="UP000026915">
    <property type="component" value="Chromosome 9"/>
</dbReference>
<keyword evidence="3" id="KW-1185">Reference proteome</keyword>
<proteinExistence type="predicted"/>
<organism evidence="2 3">
    <name type="scientific">Theobroma cacao</name>
    <name type="common">Cacao</name>
    <name type="synonym">Cocoa</name>
    <dbReference type="NCBI Taxonomy" id="3641"/>
    <lineage>
        <taxon>Eukaryota</taxon>
        <taxon>Viridiplantae</taxon>
        <taxon>Streptophyta</taxon>
        <taxon>Embryophyta</taxon>
        <taxon>Tracheophyta</taxon>
        <taxon>Spermatophyta</taxon>
        <taxon>Magnoliopsida</taxon>
        <taxon>eudicotyledons</taxon>
        <taxon>Gunneridae</taxon>
        <taxon>Pentapetalae</taxon>
        <taxon>rosids</taxon>
        <taxon>malvids</taxon>
        <taxon>Malvales</taxon>
        <taxon>Malvaceae</taxon>
        <taxon>Byttnerioideae</taxon>
        <taxon>Theobroma</taxon>
    </lineage>
</organism>
<protein>
    <submittedName>
        <fullName evidence="2">Uncharacterized protein</fullName>
    </submittedName>
</protein>
<keyword evidence="1" id="KW-0812">Transmembrane</keyword>
<gene>
    <name evidence="2" type="ORF">TCM_039393</name>
</gene>
<evidence type="ECO:0000313" key="2">
    <source>
        <dbReference type="EMBL" id="EOY31997.1"/>
    </source>
</evidence>